<evidence type="ECO:0000313" key="3">
    <source>
        <dbReference type="Proteomes" id="UP000664940"/>
    </source>
</evidence>
<feature type="compositionally biased region" description="Polar residues" evidence="1">
    <location>
        <begin position="1"/>
        <end position="11"/>
    </location>
</feature>
<protein>
    <submittedName>
        <fullName evidence="2">Uncharacterized protein</fullName>
    </submittedName>
</protein>
<evidence type="ECO:0000256" key="1">
    <source>
        <dbReference type="SAM" id="MobiDB-lite"/>
    </source>
</evidence>
<gene>
    <name evidence="2" type="ORF">HJG60_010457</name>
</gene>
<proteinExistence type="predicted"/>
<dbReference type="EMBL" id="JABVXQ010000004">
    <property type="protein sequence ID" value="KAF6114458.1"/>
    <property type="molecule type" value="Genomic_DNA"/>
</dbReference>
<comment type="caution">
    <text evidence="2">The sequence shown here is derived from an EMBL/GenBank/DDBJ whole genome shotgun (WGS) entry which is preliminary data.</text>
</comment>
<organism evidence="2 3">
    <name type="scientific">Phyllostomus discolor</name>
    <name type="common">pale spear-nosed bat</name>
    <dbReference type="NCBI Taxonomy" id="89673"/>
    <lineage>
        <taxon>Eukaryota</taxon>
        <taxon>Metazoa</taxon>
        <taxon>Chordata</taxon>
        <taxon>Craniata</taxon>
        <taxon>Vertebrata</taxon>
        <taxon>Euteleostomi</taxon>
        <taxon>Mammalia</taxon>
        <taxon>Eutheria</taxon>
        <taxon>Laurasiatheria</taxon>
        <taxon>Chiroptera</taxon>
        <taxon>Yangochiroptera</taxon>
        <taxon>Phyllostomidae</taxon>
        <taxon>Phyllostominae</taxon>
        <taxon>Phyllostomus</taxon>
    </lineage>
</organism>
<name>A0A834AN14_9CHIR</name>
<sequence length="141" mass="15603">MQMLGSLSSAGRTKLPPCSAVRTDPRGSSPCRPEMILAQRGSLLLNQDRGLREEKAIPGETEETKTYGSGVVQHQINTNKILQNRMIKKFFCESSALRGTCPAMLEKKCVINYIKVSAKAQNWLARSADQNSKYQNGLKCV</sequence>
<accession>A0A834AN14</accession>
<dbReference type="AlphaFoldDB" id="A0A834AN14"/>
<dbReference type="Proteomes" id="UP000664940">
    <property type="component" value="Unassembled WGS sequence"/>
</dbReference>
<reference evidence="2 3" key="1">
    <citation type="journal article" date="2020" name="Nature">
        <title>Six reference-quality genomes reveal evolution of bat adaptations.</title>
        <authorList>
            <person name="Jebb D."/>
            <person name="Huang Z."/>
            <person name="Pippel M."/>
            <person name="Hughes G.M."/>
            <person name="Lavrichenko K."/>
            <person name="Devanna P."/>
            <person name="Winkler S."/>
            <person name="Jermiin L.S."/>
            <person name="Skirmuntt E.C."/>
            <person name="Katzourakis A."/>
            <person name="Burkitt-Gray L."/>
            <person name="Ray D.A."/>
            <person name="Sullivan K.A.M."/>
            <person name="Roscito J.G."/>
            <person name="Kirilenko B.M."/>
            <person name="Davalos L.M."/>
            <person name="Corthals A.P."/>
            <person name="Power M.L."/>
            <person name="Jones G."/>
            <person name="Ransome R.D."/>
            <person name="Dechmann D.K.N."/>
            <person name="Locatelli A.G."/>
            <person name="Puechmaille S.J."/>
            <person name="Fedrigo O."/>
            <person name="Jarvis E.D."/>
            <person name="Hiller M."/>
            <person name="Vernes S.C."/>
            <person name="Myers E.W."/>
            <person name="Teeling E.C."/>
        </authorList>
    </citation>
    <scope>NUCLEOTIDE SEQUENCE [LARGE SCALE GENOMIC DNA]</scope>
    <source>
        <strain evidence="2">Bat1K_MPI-CBG_1</strain>
    </source>
</reference>
<evidence type="ECO:0000313" key="2">
    <source>
        <dbReference type="EMBL" id="KAF6114458.1"/>
    </source>
</evidence>
<feature type="region of interest" description="Disordered" evidence="1">
    <location>
        <begin position="1"/>
        <end position="33"/>
    </location>
</feature>